<evidence type="ECO:0000313" key="1">
    <source>
        <dbReference type="EMBL" id="KGJ52482.1"/>
    </source>
</evidence>
<dbReference type="Pfam" id="PF12687">
    <property type="entry name" value="DUF3801"/>
    <property type="match status" value="1"/>
</dbReference>
<accession>A0A099I5F3</accession>
<evidence type="ECO:0008006" key="3">
    <source>
        <dbReference type="Google" id="ProtNLM"/>
    </source>
</evidence>
<evidence type="ECO:0000313" key="2">
    <source>
        <dbReference type="Proteomes" id="UP000030008"/>
    </source>
</evidence>
<dbReference type="InterPro" id="IPR024234">
    <property type="entry name" value="DUF3801"/>
</dbReference>
<comment type="caution">
    <text evidence="1">The sequence shown here is derived from an EMBL/GenBank/DDBJ whole genome shotgun (WGS) entry which is preliminary data.</text>
</comment>
<dbReference type="Proteomes" id="UP000030008">
    <property type="component" value="Unassembled WGS sequence"/>
</dbReference>
<dbReference type="EMBL" id="JQIF01000065">
    <property type="protein sequence ID" value="KGJ52482.1"/>
    <property type="molecule type" value="Genomic_DNA"/>
</dbReference>
<name>A0A099I5F3_CLOIN</name>
<proteinExistence type="predicted"/>
<organism evidence="1 2">
    <name type="scientific">Clostridium innocuum</name>
    <dbReference type="NCBI Taxonomy" id="1522"/>
    <lineage>
        <taxon>Bacteria</taxon>
        <taxon>Bacillati</taxon>
        <taxon>Bacillota</taxon>
        <taxon>Clostridia</taxon>
        <taxon>Eubacteriales</taxon>
        <taxon>Clostridiaceae</taxon>
        <taxon>Clostridium</taxon>
    </lineage>
</organism>
<sequence>MQEEVENRAFNLAISTSKLTARTLARAFQMYLRHRREQKFQKGAKTNIEKKSVASLLKDSKKLMNMEISETDIAGFEKYAKKYRVDYEIKMDDSVTPPKYLVFFKADDGKDMTKAFKAYLASVMQKEKKPSVLKQLSKFKEKVRAMPKKDRNKDKEHSL</sequence>
<reference evidence="1 2" key="1">
    <citation type="submission" date="2014-08" db="EMBL/GenBank/DDBJ databases">
        <title>Clostridium innocuum, an unnegligible vancomycin-resistant pathogen causing extra-intestinal infections.</title>
        <authorList>
            <person name="Feng Y."/>
            <person name="Chiu C.-H."/>
        </authorList>
    </citation>
    <scope>NUCLEOTIDE SEQUENCE [LARGE SCALE GENOMIC DNA]</scope>
    <source>
        <strain evidence="1 2">AN88</strain>
    </source>
</reference>
<protein>
    <recommendedName>
        <fullName evidence="3">PcfB family protein</fullName>
    </recommendedName>
</protein>
<gene>
    <name evidence="1" type="ORF">CIAN88_14625</name>
</gene>
<dbReference type="AlphaFoldDB" id="A0A099I5F3"/>
<dbReference type="RefSeq" id="WP_044906231.1">
    <property type="nucleotide sequence ID" value="NZ_JQIF01000065.1"/>
</dbReference>